<accession>A0ABR4L5S3</accession>
<dbReference type="Proteomes" id="UP001610432">
    <property type="component" value="Unassembled WGS sequence"/>
</dbReference>
<evidence type="ECO:0000313" key="2">
    <source>
        <dbReference type="EMBL" id="KAL2859899.1"/>
    </source>
</evidence>
<proteinExistence type="predicted"/>
<organism evidence="2 3">
    <name type="scientific">Aspergillus lucknowensis</name>
    <dbReference type="NCBI Taxonomy" id="176173"/>
    <lineage>
        <taxon>Eukaryota</taxon>
        <taxon>Fungi</taxon>
        <taxon>Dikarya</taxon>
        <taxon>Ascomycota</taxon>
        <taxon>Pezizomycotina</taxon>
        <taxon>Eurotiomycetes</taxon>
        <taxon>Eurotiomycetidae</taxon>
        <taxon>Eurotiales</taxon>
        <taxon>Aspergillaceae</taxon>
        <taxon>Aspergillus</taxon>
        <taxon>Aspergillus subgen. Nidulantes</taxon>
    </lineage>
</organism>
<comment type="caution">
    <text evidence="2">The sequence shown here is derived from an EMBL/GenBank/DDBJ whole genome shotgun (WGS) entry which is preliminary data.</text>
</comment>
<feature type="chain" id="PRO_5045674226" description="Ubiquitin 3 binding protein But2 C-terminal domain-containing protein" evidence="1">
    <location>
        <begin position="20"/>
        <end position="187"/>
    </location>
</feature>
<gene>
    <name evidence="2" type="ORF">BJX67DRAFT_368529</name>
</gene>
<keyword evidence="1" id="KW-0732">Signal</keyword>
<dbReference type="GeneID" id="98145710"/>
<evidence type="ECO:0000256" key="1">
    <source>
        <dbReference type="SAM" id="SignalP"/>
    </source>
</evidence>
<name>A0ABR4L5S3_9EURO</name>
<keyword evidence="3" id="KW-1185">Reference proteome</keyword>
<dbReference type="RefSeq" id="XP_070880455.1">
    <property type="nucleotide sequence ID" value="XM_071030638.1"/>
</dbReference>
<protein>
    <recommendedName>
        <fullName evidence="4">Ubiquitin 3 binding protein But2 C-terminal domain-containing protein</fullName>
    </recommendedName>
</protein>
<evidence type="ECO:0008006" key="4">
    <source>
        <dbReference type="Google" id="ProtNLM"/>
    </source>
</evidence>
<sequence length="187" mass="20703">MKLSILPLLTTATLATTAALPNTLDSRQDQSQNPNPHSNPDTLIWPYRTYRWWVYDGHSKDDPQDQLLVVKDSNPRNESTALVTFDIAPELEGRKCKLILDLWDRDVSTGSQTADVFSSVSPGNRDQHHGRVVVPKPGSAEWVLAMHGMPDFECPAGELIGFEFVGVGEEVGIRWDIGATGPRVQVL</sequence>
<evidence type="ECO:0000313" key="3">
    <source>
        <dbReference type="Proteomes" id="UP001610432"/>
    </source>
</evidence>
<feature type="signal peptide" evidence="1">
    <location>
        <begin position="1"/>
        <end position="19"/>
    </location>
</feature>
<reference evidence="2 3" key="1">
    <citation type="submission" date="2024-07" db="EMBL/GenBank/DDBJ databases">
        <title>Section-level genome sequencing and comparative genomics of Aspergillus sections Usti and Cavernicolus.</title>
        <authorList>
            <consortium name="Lawrence Berkeley National Laboratory"/>
            <person name="Nybo J.L."/>
            <person name="Vesth T.C."/>
            <person name="Theobald S."/>
            <person name="Frisvad J.C."/>
            <person name="Larsen T.O."/>
            <person name="Kjaerboelling I."/>
            <person name="Rothschild-Mancinelli K."/>
            <person name="Lyhne E.K."/>
            <person name="Kogle M.E."/>
            <person name="Barry K."/>
            <person name="Clum A."/>
            <person name="Na H."/>
            <person name="Ledsgaard L."/>
            <person name="Lin J."/>
            <person name="Lipzen A."/>
            <person name="Kuo A."/>
            <person name="Riley R."/>
            <person name="Mondo S."/>
            <person name="Labutti K."/>
            <person name="Haridas S."/>
            <person name="Pangalinan J."/>
            <person name="Salamov A.A."/>
            <person name="Simmons B.A."/>
            <person name="Magnuson J.K."/>
            <person name="Chen J."/>
            <person name="Drula E."/>
            <person name="Henrissat B."/>
            <person name="Wiebenga A."/>
            <person name="Lubbers R.J."/>
            <person name="Gomes A.C."/>
            <person name="Macurrencykelacurrency M.R."/>
            <person name="Stajich J."/>
            <person name="Grigoriev I.V."/>
            <person name="Mortensen U.H."/>
            <person name="De Vries R.P."/>
            <person name="Baker S.E."/>
            <person name="Andersen M.R."/>
        </authorList>
    </citation>
    <scope>NUCLEOTIDE SEQUENCE [LARGE SCALE GENOMIC DNA]</scope>
    <source>
        <strain evidence="2 3">CBS 449.75</strain>
    </source>
</reference>
<dbReference type="EMBL" id="JBFXLQ010000095">
    <property type="protein sequence ID" value="KAL2859899.1"/>
    <property type="molecule type" value="Genomic_DNA"/>
</dbReference>